<organism evidence="3 4">
    <name type="scientific">Geomonas propionica</name>
    <dbReference type="NCBI Taxonomy" id="2798582"/>
    <lineage>
        <taxon>Bacteria</taxon>
        <taxon>Pseudomonadati</taxon>
        <taxon>Thermodesulfobacteriota</taxon>
        <taxon>Desulfuromonadia</taxon>
        <taxon>Geobacterales</taxon>
        <taxon>Geobacteraceae</taxon>
        <taxon>Geomonas</taxon>
    </lineage>
</organism>
<keyword evidence="4" id="KW-1185">Reference proteome</keyword>
<dbReference type="InterPro" id="IPR050570">
    <property type="entry name" value="Cell_wall_metabolism_enzyme"/>
</dbReference>
<keyword evidence="1" id="KW-1133">Transmembrane helix</keyword>
<reference evidence="3 4" key="1">
    <citation type="submission" date="2020-12" db="EMBL/GenBank/DDBJ databases">
        <title>Geomonas sp. Red259, isolated from paddy soil.</title>
        <authorList>
            <person name="Xu Z."/>
            <person name="Zhang Z."/>
            <person name="Masuda Y."/>
            <person name="Itoh H."/>
            <person name="Senoo K."/>
        </authorList>
    </citation>
    <scope>NUCLEOTIDE SEQUENCE [LARGE SCALE GENOMIC DNA]</scope>
    <source>
        <strain evidence="3 4">Red259</strain>
    </source>
</reference>
<proteinExistence type="predicted"/>
<evidence type="ECO:0000259" key="2">
    <source>
        <dbReference type="Pfam" id="PF01551"/>
    </source>
</evidence>
<dbReference type="RefSeq" id="WP_199397086.1">
    <property type="nucleotide sequence ID" value="NZ_JAEMHK010000021.1"/>
</dbReference>
<name>A0ABS0YXD8_9BACT</name>
<accession>A0ABS0YXD8</accession>
<feature type="domain" description="M23ase beta-sheet core" evidence="2">
    <location>
        <begin position="58"/>
        <end position="146"/>
    </location>
</feature>
<comment type="caution">
    <text evidence="3">The sequence shown here is derived from an EMBL/GenBank/DDBJ whole genome shotgun (WGS) entry which is preliminary data.</text>
</comment>
<dbReference type="Gene3D" id="2.70.70.10">
    <property type="entry name" value="Glucose Permease (Domain IIA)"/>
    <property type="match status" value="1"/>
</dbReference>
<evidence type="ECO:0000313" key="3">
    <source>
        <dbReference type="EMBL" id="MBJ6802615.1"/>
    </source>
</evidence>
<evidence type="ECO:0000256" key="1">
    <source>
        <dbReference type="SAM" id="Phobius"/>
    </source>
</evidence>
<feature type="transmembrane region" description="Helical" evidence="1">
    <location>
        <begin position="7"/>
        <end position="27"/>
    </location>
</feature>
<evidence type="ECO:0000313" key="4">
    <source>
        <dbReference type="Proteomes" id="UP000641025"/>
    </source>
</evidence>
<keyword evidence="1" id="KW-0812">Transmembrane</keyword>
<dbReference type="SUPFAM" id="SSF51261">
    <property type="entry name" value="Duplicated hybrid motif"/>
    <property type="match status" value="1"/>
</dbReference>
<dbReference type="PANTHER" id="PTHR21666:SF268">
    <property type="entry name" value="PEPTIDASE M23 DOMAIN-CONTAINING PROTEIN"/>
    <property type="match status" value="1"/>
</dbReference>
<dbReference type="CDD" id="cd12797">
    <property type="entry name" value="M23_peptidase"/>
    <property type="match status" value="1"/>
</dbReference>
<dbReference type="Proteomes" id="UP000641025">
    <property type="component" value="Unassembled WGS sequence"/>
</dbReference>
<dbReference type="InterPro" id="IPR011055">
    <property type="entry name" value="Dup_hybrid_motif"/>
</dbReference>
<dbReference type="Pfam" id="PF01551">
    <property type="entry name" value="Peptidase_M23"/>
    <property type="match status" value="1"/>
</dbReference>
<keyword evidence="1" id="KW-0472">Membrane</keyword>
<dbReference type="EMBL" id="JAEMHK010000021">
    <property type="protein sequence ID" value="MBJ6802615.1"/>
    <property type="molecule type" value="Genomic_DNA"/>
</dbReference>
<dbReference type="InterPro" id="IPR016047">
    <property type="entry name" value="M23ase_b-sheet_dom"/>
</dbReference>
<gene>
    <name evidence="3" type="ORF">JFN90_21005</name>
</gene>
<sequence>MFSKRSFKIISVAILALIAIVVAGFFLPEQLMIPVRGATPADWNHNSFWFKPWGKSGVHRGIDIFAPEGRDVISACSGIVVYTNTIENGGKVVSVLGSKWRVHYYAHLKQISTVAGRFVSRGEKIGTVGTTGNAVGKPAHLHYAIITQIPYPWLYRSERFGIDRMSYLNPHELLMKGR</sequence>
<dbReference type="PANTHER" id="PTHR21666">
    <property type="entry name" value="PEPTIDASE-RELATED"/>
    <property type="match status" value="1"/>
</dbReference>
<protein>
    <submittedName>
        <fullName evidence="3">M23 family metallopeptidase</fullName>
    </submittedName>
</protein>